<dbReference type="InterPro" id="IPR020846">
    <property type="entry name" value="MFS_dom"/>
</dbReference>
<accession>A9V6C0</accession>
<comment type="subcellular location">
    <subcellularLocation>
        <location evidence="1">Endomembrane system</location>
        <topology evidence="1">Multi-pass membrane protein</topology>
    </subcellularLocation>
</comment>
<reference evidence="8 9" key="1">
    <citation type="journal article" date="2008" name="Nature">
        <title>The genome of the choanoflagellate Monosiga brevicollis and the origin of metazoans.</title>
        <authorList>
            <consortium name="JGI Sequencing"/>
            <person name="King N."/>
            <person name="Westbrook M.J."/>
            <person name="Young S.L."/>
            <person name="Kuo A."/>
            <person name="Abedin M."/>
            <person name="Chapman J."/>
            <person name="Fairclough S."/>
            <person name="Hellsten U."/>
            <person name="Isogai Y."/>
            <person name="Letunic I."/>
            <person name="Marr M."/>
            <person name="Pincus D."/>
            <person name="Putnam N."/>
            <person name="Rokas A."/>
            <person name="Wright K.J."/>
            <person name="Zuzow R."/>
            <person name="Dirks W."/>
            <person name="Good M."/>
            <person name="Goodstein D."/>
            <person name="Lemons D."/>
            <person name="Li W."/>
            <person name="Lyons J.B."/>
            <person name="Morris A."/>
            <person name="Nichols S."/>
            <person name="Richter D.J."/>
            <person name="Salamov A."/>
            <person name="Bork P."/>
            <person name="Lim W.A."/>
            <person name="Manning G."/>
            <person name="Miller W.T."/>
            <person name="McGinnis W."/>
            <person name="Shapiro H."/>
            <person name="Tjian R."/>
            <person name="Grigoriev I.V."/>
            <person name="Rokhsar D."/>
        </authorList>
    </citation>
    <scope>NUCLEOTIDE SEQUENCE [LARGE SCALE GENOMIC DNA]</scope>
    <source>
        <strain evidence="9">MX1 / ATCC 50154</strain>
    </source>
</reference>
<dbReference type="InterPro" id="IPR011701">
    <property type="entry name" value="MFS"/>
</dbReference>
<organism evidence="8 9">
    <name type="scientific">Monosiga brevicollis</name>
    <name type="common">Choanoflagellate</name>
    <dbReference type="NCBI Taxonomy" id="81824"/>
    <lineage>
        <taxon>Eukaryota</taxon>
        <taxon>Choanoflagellata</taxon>
        <taxon>Craspedida</taxon>
        <taxon>Salpingoecidae</taxon>
        <taxon>Monosiga</taxon>
    </lineage>
</organism>
<dbReference type="GO" id="GO:0035435">
    <property type="term" value="P:phosphate ion transmembrane transport"/>
    <property type="evidence" value="ECO:0000318"/>
    <property type="project" value="GO_Central"/>
</dbReference>
<sequence length="872" mass="96242">MAQCGLRLGAGLSMTLVWLALLVPHPAHAYIDDGIFRPDLHDTFQGRFTGLTGTRFFGFQEGGQLHLWLNCSASPGHVYLAGLTQKQYGDLRERPSVTCADIDRMAYAVYLPNSTHPTLPNTYEVADHFGGPGRHSYYNFMLLECPPGLGSDATPVTCEYLLETINPGGEQLSRDEIPLPEVYRVFAFLWAAIIVLAIVNTAIYFRFSNAMHKLIFLPVIIFLVVFVLEYHIWTYRSSHGTDPVAMVNAKTILQFLAEAIFFLVVLCLSTGWYIIHESIERQSRNYIWTLPLSSFGLALLRHFVHPYFLILIVLVTVIMVVFVIRASGANLIYLQHRRIDLIGMMNQDLAVHPRLLLPLNLKLRMLSRVRALFVAYCILWVIISISASFLSEHTWIAEIMVSALGFLFYACLLFIMRLWDFSPFFATENLASKEVNVELFVDKQQNPLGVLVQVDDGRWQPAHAAALVMFTTYTGCYFLRKTLTAAALDLLQEQRATEADLGLLTSFFSLGYGLSKIPGGIVADLMAPGQMLQAVLLISAALNITFALVGMLSTWMGILLWTANGFVLGFGWSPIGALIHAWFPDPEGRATWWALISTSQNVGAGLAPIAIMNTMHLSVLDGGLLAPWQRAFVWPALLMAALVPFVGTLLTVPSKEKRVETSSKTAPQRDWATWFRELRHLPSLLVLLVVANMLIYLTKDILSNWSLLMLVHDKGMERSAAGLTLSYFEAGGIVGSMVAGLASDQLFEGRRGPVCCLYGLGFAAVVLWVQTTTATWALQAGYALAGAFLFGPQTLMGLFAMEISPRAQAALAGSLVSVFSQFGAGLAGYPITVLQQVFGREVALSICVVGGLAWAGVMLPTWGVRPRATRHD</sequence>
<keyword evidence="6" id="KW-0732">Signal</keyword>
<feature type="transmembrane region" description="Helical" evidence="5">
    <location>
        <begin position="185"/>
        <end position="207"/>
    </location>
</feature>
<evidence type="ECO:0000256" key="3">
    <source>
        <dbReference type="ARBA" id="ARBA00022989"/>
    </source>
</evidence>
<feature type="signal peptide" evidence="6">
    <location>
        <begin position="1"/>
        <end position="29"/>
    </location>
</feature>
<feature type="transmembrane region" description="Helical" evidence="5">
    <location>
        <begin position="286"/>
        <end position="304"/>
    </location>
</feature>
<evidence type="ECO:0000256" key="5">
    <source>
        <dbReference type="SAM" id="Phobius"/>
    </source>
</evidence>
<dbReference type="Gene3D" id="1.20.1250.20">
    <property type="entry name" value="MFS general substrate transporter like domains"/>
    <property type="match status" value="2"/>
</dbReference>
<proteinExistence type="predicted"/>
<dbReference type="GO" id="GO:0016020">
    <property type="term" value="C:membrane"/>
    <property type="evidence" value="ECO:0007669"/>
    <property type="project" value="UniProtKB-ARBA"/>
</dbReference>
<dbReference type="InterPro" id="IPR036259">
    <property type="entry name" value="MFS_trans_sf"/>
</dbReference>
<dbReference type="AlphaFoldDB" id="A9V6C0"/>
<dbReference type="GeneID" id="5893519"/>
<dbReference type="PROSITE" id="PS50850">
    <property type="entry name" value="MFS"/>
    <property type="match status" value="1"/>
</dbReference>
<keyword evidence="2 5" id="KW-0812">Transmembrane</keyword>
<feature type="transmembrane region" description="Helical" evidence="5">
    <location>
        <begin position="214"/>
        <end position="232"/>
    </location>
</feature>
<feature type="transmembrane region" description="Helical" evidence="5">
    <location>
        <begin position="252"/>
        <end position="274"/>
    </location>
</feature>
<feature type="transmembrane region" description="Helical" evidence="5">
    <location>
        <begin position="754"/>
        <end position="770"/>
    </location>
</feature>
<keyword evidence="4 5" id="KW-0472">Membrane</keyword>
<protein>
    <recommendedName>
        <fullName evidence="7">Major facilitator superfamily (MFS) profile domain-containing protein</fullName>
    </recommendedName>
</protein>
<feature type="chain" id="PRO_5002742858" description="Major facilitator superfamily (MFS) profile domain-containing protein" evidence="6">
    <location>
        <begin position="30"/>
        <end position="872"/>
    </location>
</feature>
<feature type="transmembrane region" description="Helical" evidence="5">
    <location>
        <begin position="558"/>
        <end position="583"/>
    </location>
</feature>
<dbReference type="GO" id="GO:0015760">
    <property type="term" value="P:glucose-6-phosphate transport"/>
    <property type="evidence" value="ECO:0000318"/>
    <property type="project" value="GO_Central"/>
</dbReference>
<feature type="transmembrane region" description="Helical" evidence="5">
    <location>
        <begin position="310"/>
        <end position="334"/>
    </location>
</feature>
<dbReference type="InterPro" id="IPR051337">
    <property type="entry name" value="OPA_Antiporter"/>
</dbReference>
<feature type="domain" description="Major facilitator superfamily (MFS) profile" evidence="7">
    <location>
        <begin position="461"/>
        <end position="868"/>
    </location>
</feature>
<feature type="transmembrane region" description="Helical" evidence="5">
    <location>
        <begin position="776"/>
        <end position="799"/>
    </location>
</feature>
<evidence type="ECO:0000256" key="2">
    <source>
        <dbReference type="ARBA" id="ARBA00022692"/>
    </source>
</evidence>
<dbReference type="PANTHER" id="PTHR43826:SF3">
    <property type="entry name" value="GLUCOSE-6-PHOSPHATE EXCHANGER SLC37A4"/>
    <property type="match status" value="1"/>
</dbReference>
<evidence type="ECO:0000256" key="6">
    <source>
        <dbReference type="SAM" id="SignalP"/>
    </source>
</evidence>
<evidence type="ECO:0000313" key="8">
    <source>
        <dbReference type="EMBL" id="EDQ87041.1"/>
    </source>
</evidence>
<feature type="transmembrane region" description="Helical" evidence="5">
    <location>
        <begin position="534"/>
        <end position="552"/>
    </location>
</feature>
<evidence type="ECO:0000259" key="7">
    <source>
        <dbReference type="PROSITE" id="PS50850"/>
    </source>
</evidence>
<dbReference type="InParanoid" id="A9V6C0"/>
<evidence type="ECO:0000313" key="9">
    <source>
        <dbReference type="Proteomes" id="UP000001357"/>
    </source>
</evidence>
<dbReference type="eggNOG" id="KOG2533">
    <property type="taxonomic scope" value="Eukaryota"/>
</dbReference>
<feature type="transmembrane region" description="Helical" evidence="5">
    <location>
        <begin position="719"/>
        <end position="742"/>
    </location>
</feature>
<feature type="transmembrane region" description="Helical" evidence="5">
    <location>
        <begin position="631"/>
        <end position="652"/>
    </location>
</feature>
<feature type="transmembrane region" description="Helical" evidence="5">
    <location>
        <begin position="681"/>
        <end position="699"/>
    </location>
</feature>
<dbReference type="EMBL" id="CH991562">
    <property type="protein sequence ID" value="EDQ87041.1"/>
    <property type="molecule type" value="Genomic_DNA"/>
</dbReference>
<dbReference type="GO" id="GO:0012505">
    <property type="term" value="C:endomembrane system"/>
    <property type="evidence" value="ECO:0007669"/>
    <property type="project" value="UniProtKB-SubCell"/>
</dbReference>
<evidence type="ECO:0000256" key="1">
    <source>
        <dbReference type="ARBA" id="ARBA00004127"/>
    </source>
</evidence>
<feature type="transmembrane region" description="Helical" evidence="5">
    <location>
        <begin position="371"/>
        <end position="389"/>
    </location>
</feature>
<evidence type="ECO:0000256" key="4">
    <source>
        <dbReference type="ARBA" id="ARBA00023136"/>
    </source>
</evidence>
<keyword evidence="3 5" id="KW-1133">Transmembrane helix</keyword>
<dbReference type="PANTHER" id="PTHR43826">
    <property type="entry name" value="GLUCOSE-6-PHOSPHATE EXCHANGER SLC37A4"/>
    <property type="match status" value="1"/>
</dbReference>
<dbReference type="RefSeq" id="XP_001748280.1">
    <property type="nucleotide sequence ID" value="XM_001748228.1"/>
</dbReference>
<name>A9V6C0_MONBE</name>
<feature type="transmembrane region" description="Helical" evidence="5">
    <location>
        <begin position="811"/>
        <end position="831"/>
    </location>
</feature>
<gene>
    <name evidence="8" type="ORF">MONBRDRAFT_33599</name>
</gene>
<dbReference type="Proteomes" id="UP000001357">
    <property type="component" value="Unassembled WGS sequence"/>
</dbReference>
<feature type="transmembrane region" description="Helical" evidence="5">
    <location>
        <begin position="590"/>
        <end position="611"/>
    </location>
</feature>
<feature type="transmembrane region" description="Helical" evidence="5">
    <location>
        <begin position="843"/>
        <end position="864"/>
    </location>
</feature>
<dbReference type="SUPFAM" id="SSF103473">
    <property type="entry name" value="MFS general substrate transporter"/>
    <property type="match status" value="1"/>
</dbReference>
<dbReference type="GO" id="GO:0061513">
    <property type="term" value="F:glucose 6-phosphate:phosphate antiporter activity"/>
    <property type="evidence" value="ECO:0000318"/>
    <property type="project" value="GO_Central"/>
</dbReference>
<feature type="transmembrane region" description="Helical" evidence="5">
    <location>
        <begin position="395"/>
        <end position="415"/>
    </location>
</feature>
<keyword evidence="9" id="KW-1185">Reference proteome</keyword>
<dbReference type="Pfam" id="PF07690">
    <property type="entry name" value="MFS_1"/>
    <property type="match status" value="1"/>
</dbReference>
<dbReference type="KEGG" id="mbr:MONBRDRAFT_33599"/>